<sequence length="128" mass="14281">MEASRLGLRFGCCVLMALLMIAPGASAEIWSVGGNDFWTVGVNYTRWAEQIKFHKGDWLYFVYETPQYSLLQVNKKGYEACNPKKPFRNLTTSSGRVPVLLSAATSYYFIDGQGYCFGGMKVAVRVLG</sequence>
<keyword evidence="3" id="KW-0325">Glycoprotein</keyword>
<dbReference type="AlphaFoldDB" id="A0AA41VBE5"/>
<comment type="caution">
    <text evidence="8">The sequence shown here is derived from an EMBL/GenBank/DDBJ whole genome shotgun (WGS) entry which is preliminary data.</text>
</comment>
<feature type="chain" id="PRO_5041466217" description="Phytocyanin domain-containing protein" evidence="6">
    <location>
        <begin position="28"/>
        <end position="128"/>
    </location>
</feature>
<comment type="similarity">
    <text evidence="4">Belongs to the early nodulin-like (ENODL) family.</text>
</comment>
<comment type="function">
    <text evidence="5">May act as a carbohydrate transporter.</text>
</comment>
<feature type="domain" description="Phytocyanin" evidence="7">
    <location>
        <begin position="28"/>
        <end position="128"/>
    </location>
</feature>
<dbReference type="GO" id="GO:0005886">
    <property type="term" value="C:plasma membrane"/>
    <property type="evidence" value="ECO:0007669"/>
    <property type="project" value="TreeGrafter"/>
</dbReference>
<organism evidence="8 9">
    <name type="scientific">Papaver nudicaule</name>
    <name type="common">Iceland poppy</name>
    <dbReference type="NCBI Taxonomy" id="74823"/>
    <lineage>
        <taxon>Eukaryota</taxon>
        <taxon>Viridiplantae</taxon>
        <taxon>Streptophyta</taxon>
        <taxon>Embryophyta</taxon>
        <taxon>Tracheophyta</taxon>
        <taxon>Spermatophyta</taxon>
        <taxon>Magnoliopsida</taxon>
        <taxon>Ranunculales</taxon>
        <taxon>Papaveraceae</taxon>
        <taxon>Papaveroideae</taxon>
        <taxon>Papaver</taxon>
    </lineage>
</organism>
<dbReference type="PANTHER" id="PTHR33021:SF547">
    <property type="entry name" value="OS03G0758500 PROTEIN"/>
    <property type="match status" value="1"/>
</dbReference>
<dbReference type="FunFam" id="2.60.40.420:FF:000018">
    <property type="entry name" value="Lamin-like protein"/>
    <property type="match status" value="1"/>
</dbReference>
<evidence type="ECO:0000256" key="1">
    <source>
        <dbReference type="ARBA" id="ARBA00022729"/>
    </source>
</evidence>
<accession>A0AA41VBE5</accession>
<dbReference type="InterPro" id="IPR039391">
    <property type="entry name" value="Phytocyanin-like"/>
</dbReference>
<evidence type="ECO:0000259" key="7">
    <source>
        <dbReference type="PROSITE" id="PS51485"/>
    </source>
</evidence>
<protein>
    <recommendedName>
        <fullName evidence="7">Phytocyanin domain-containing protein</fullName>
    </recommendedName>
</protein>
<dbReference type="SUPFAM" id="SSF49503">
    <property type="entry name" value="Cupredoxins"/>
    <property type="match status" value="1"/>
</dbReference>
<evidence type="ECO:0000313" key="8">
    <source>
        <dbReference type="EMBL" id="MCL7033258.1"/>
    </source>
</evidence>
<dbReference type="Pfam" id="PF02298">
    <property type="entry name" value="Cu_bind_like"/>
    <property type="match status" value="1"/>
</dbReference>
<evidence type="ECO:0000256" key="4">
    <source>
        <dbReference type="ARBA" id="ARBA00035011"/>
    </source>
</evidence>
<dbReference type="InterPro" id="IPR008972">
    <property type="entry name" value="Cupredoxin"/>
</dbReference>
<evidence type="ECO:0000256" key="5">
    <source>
        <dbReference type="ARBA" id="ARBA00037626"/>
    </source>
</evidence>
<gene>
    <name evidence="8" type="ORF">MKW94_004282</name>
</gene>
<evidence type="ECO:0000256" key="2">
    <source>
        <dbReference type="ARBA" id="ARBA00023157"/>
    </source>
</evidence>
<keyword evidence="1 6" id="KW-0732">Signal</keyword>
<dbReference type="InterPro" id="IPR003245">
    <property type="entry name" value="Phytocyanin_dom"/>
</dbReference>
<dbReference type="Gene3D" id="2.60.40.420">
    <property type="entry name" value="Cupredoxins - blue copper proteins"/>
    <property type="match status" value="1"/>
</dbReference>
<evidence type="ECO:0000313" key="9">
    <source>
        <dbReference type="Proteomes" id="UP001177140"/>
    </source>
</evidence>
<dbReference type="GO" id="GO:0009055">
    <property type="term" value="F:electron transfer activity"/>
    <property type="evidence" value="ECO:0007669"/>
    <property type="project" value="InterPro"/>
</dbReference>
<proteinExistence type="inferred from homology"/>
<dbReference type="PANTHER" id="PTHR33021">
    <property type="entry name" value="BLUE COPPER PROTEIN"/>
    <property type="match status" value="1"/>
</dbReference>
<name>A0AA41VBE5_PAPNU</name>
<dbReference type="PROSITE" id="PS51485">
    <property type="entry name" value="PHYTOCYANIN"/>
    <property type="match status" value="1"/>
</dbReference>
<evidence type="ECO:0000256" key="6">
    <source>
        <dbReference type="SAM" id="SignalP"/>
    </source>
</evidence>
<dbReference type="Proteomes" id="UP001177140">
    <property type="component" value="Unassembled WGS sequence"/>
</dbReference>
<evidence type="ECO:0000256" key="3">
    <source>
        <dbReference type="ARBA" id="ARBA00023180"/>
    </source>
</evidence>
<feature type="signal peptide" evidence="6">
    <location>
        <begin position="1"/>
        <end position="27"/>
    </location>
</feature>
<keyword evidence="9" id="KW-1185">Reference proteome</keyword>
<reference evidence="8" key="1">
    <citation type="submission" date="2022-03" db="EMBL/GenBank/DDBJ databases">
        <title>A functionally conserved STORR gene fusion in Papaver species that diverged 16.8 million years ago.</title>
        <authorList>
            <person name="Catania T."/>
        </authorList>
    </citation>
    <scope>NUCLEOTIDE SEQUENCE</scope>
    <source>
        <strain evidence="8">S-191538</strain>
    </source>
</reference>
<keyword evidence="2" id="KW-1015">Disulfide bond</keyword>
<dbReference type="EMBL" id="JAJJMA010132414">
    <property type="protein sequence ID" value="MCL7033258.1"/>
    <property type="molecule type" value="Genomic_DNA"/>
</dbReference>